<reference evidence="1 2" key="1">
    <citation type="submission" date="2017-08" db="EMBL/GenBank/DDBJ databases">
        <title>Complete genome sequence of Mucilaginibacter sp. strain BJC16-A31.</title>
        <authorList>
            <consortium name="Henan University of Science and Technology"/>
            <person name="You X."/>
        </authorList>
    </citation>
    <scope>NUCLEOTIDE SEQUENCE [LARGE SCALE GENOMIC DNA]</scope>
    <source>
        <strain evidence="1 2">BJC16-A31</strain>
    </source>
</reference>
<keyword evidence="2" id="KW-1185">Reference proteome</keyword>
<gene>
    <name evidence="1" type="ORF">MuYL_1222</name>
</gene>
<dbReference type="AlphaFoldDB" id="A0A223NTB3"/>
<dbReference type="Proteomes" id="UP000215002">
    <property type="component" value="Chromosome"/>
</dbReference>
<dbReference type="EMBL" id="CP022743">
    <property type="protein sequence ID" value="ASU33122.1"/>
    <property type="molecule type" value="Genomic_DNA"/>
</dbReference>
<proteinExistence type="predicted"/>
<protein>
    <submittedName>
        <fullName evidence="1">Uncharacterized protein</fullName>
    </submittedName>
</protein>
<evidence type="ECO:0000313" key="2">
    <source>
        <dbReference type="Proteomes" id="UP000215002"/>
    </source>
</evidence>
<accession>A0A223NTB3</accession>
<organism evidence="1 2">
    <name type="scientific">Mucilaginibacter xinganensis</name>
    <dbReference type="NCBI Taxonomy" id="1234841"/>
    <lineage>
        <taxon>Bacteria</taxon>
        <taxon>Pseudomonadati</taxon>
        <taxon>Bacteroidota</taxon>
        <taxon>Sphingobacteriia</taxon>
        <taxon>Sphingobacteriales</taxon>
        <taxon>Sphingobacteriaceae</taxon>
        <taxon>Mucilaginibacter</taxon>
    </lineage>
</organism>
<dbReference type="KEGG" id="muc:MuYL_1222"/>
<evidence type="ECO:0000313" key="1">
    <source>
        <dbReference type="EMBL" id="ASU33122.1"/>
    </source>
</evidence>
<sequence length="42" mass="4955">MNVTFNKRPYLFIPGMLIKIYYRDAGSFFNGDLKDIRQLGQL</sequence>
<name>A0A223NTB3_9SPHI</name>